<reference evidence="2" key="2">
    <citation type="submission" date="2022-04" db="EMBL/GenBank/DDBJ databases">
        <title>Complete Genome Sequence of Flavobacterium sediminilitoris YSM-43, Isolated from a Tidal Sediment.</title>
        <authorList>
            <person name="Lee P.A."/>
        </authorList>
    </citation>
    <scope>NUCLEOTIDE SEQUENCE</scope>
    <source>
        <strain evidence="2">YSM-43</strain>
    </source>
</reference>
<accession>A0ABY4HJF0</accession>
<evidence type="ECO:0000313" key="3">
    <source>
        <dbReference type="Proteomes" id="UP000830454"/>
    </source>
</evidence>
<keyword evidence="3" id="KW-1185">Reference proteome</keyword>
<dbReference type="Proteomes" id="UP000830454">
    <property type="component" value="Chromosome"/>
</dbReference>
<sequence length="332" mass="38577">MKIDWEKTIKIDSSWVDRQLMSHFKNKDFKITVRGYTPKVTGITFKPDDLIDELSYFLKDYVHSESSKKTELKSLKAKFGEESGSKRLDESLKDKALVFFGDKNPQTDGKYGELLLFALVESILKCKMVAHKIKSLSNSVDQVKGGDGIFLGYYETEDENFTNALLIGESKIEQGFSSAVDNAFESLSRFYNSEVQSEVNTMEFIVANENLFIDEDSTDIDFEEVFNRLTPGTDEFRDQVYVHPILIMYNTDRINTFEERATSKDKLEELIKDFMVNEEKKFIEKIKAKVDESDAMKKCFLDFFIFPFNNIDSFRDGMYYKIHKAPYRKKSE</sequence>
<evidence type="ECO:0000313" key="2">
    <source>
        <dbReference type="EMBL" id="UOX32377.1"/>
    </source>
</evidence>
<protein>
    <submittedName>
        <fullName evidence="2">DUF1837 domain-containing protein</fullName>
    </submittedName>
</protein>
<dbReference type="RefSeq" id="WP_246915029.1">
    <property type="nucleotide sequence ID" value="NZ_CP090145.1"/>
</dbReference>
<dbReference type="InterPro" id="IPR014976">
    <property type="entry name" value="AbpA_HamA_C"/>
</dbReference>
<proteinExistence type="predicted"/>
<gene>
    <name evidence="2" type="ORF">LXD69_09965</name>
</gene>
<dbReference type="EMBL" id="CP090145">
    <property type="protein sequence ID" value="UOX32377.1"/>
    <property type="molecule type" value="Genomic_DNA"/>
</dbReference>
<evidence type="ECO:0000259" key="1">
    <source>
        <dbReference type="Pfam" id="PF08878"/>
    </source>
</evidence>
<name>A0ABY4HJF0_9FLAO</name>
<dbReference type="Pfam" id="PF08878">
    <property type="entry name" value="HamA"/>
    <property type="match status" value="1"/>
</dbReference>
<reference evidence="2" key="1">
    <citation type="submission" date="2021-12" db="EMBL/GenBank/DDBJ databases">
        <authorList>
            <person name="Cha I.-T."/>
            <person name="Lee K.-E."/>
            <person name="Park S.-J."/>
        </authorList>
    </citation>
    <scope>NUCLEOTIDE SEQUENCE</scope>
    <source>
        <strain evidence="2">YSM-43</strain>
    </source>
</reference>
<organism evidence="2 3">
    <name type="scientific">Flavobacterium sediminilitoris</name>
    <dbReference type="NCBI Taxonomy" id="2024526"/>
    <lineage>
        <taxon>Bacteria</taxon>
        <taxon>Pseudomonadati</taxon>
        <taxon>Bacteroidota</taxon>
        <taxon>Flavobacteriia</taxon>
        <taxon>Flavobacteriales</taxon>
        <taxon>Flavobacteriaceae</taxon>
        <taxon>Flavobacterium</taxon>
    </lineage>
</organism>
<feature type="domain" description="Anti-bacteriophage protein A/HamA C-terminal" evidence="1">
    <location>
        <begin position="25"/>
        <end position="321"/>
    </location>
</feature>